<dbReference type="EMBL" id="CR522871">
    <property type="protein sequence ID" value="CAG37921.1"/>
    <property type="molecule type" value="Genomic_DNA"/>
</dbReference>
<evidence type="ECO:0000313" key="3">
    <source>
        <dbReference type="EMBL" id="CAG37921.1"/>
    </source>
</evidence>
<name>Q6AIC6_DESPS</name>
<dbReference type="InterPro" id="IPR049751">
    <property type="entry name" value="TraI/MobA_relaxases"/>
</dbReference>
<dbReference type="InterPro" id="IPR005094">
    <property type="entry name" value="Endonuclease_MobA/VirD2"/>
</dbReference>
<dbReference type="OrthoDB" id="5359237at2"/>
<dbReference type="RefSeq" id="WP_011190416.1">
    <property type="nucleotide sequence ID" value="NC_006139.1"/>
</dbReference>
<accession>Q6AIC6</accession>
<geneLocation type="plasmid" evidence="4">
    <name>large</name>
</geneLocation>
<evidence type="ECO:0000313" key="4">
    <source>
        <dbReference type="Proteomes" id="UP000000602"/>
    </source>
</evidence>
<feature type="domain" description="TraI-like middle" evidence="2">
    <location>
        <begin position="170"/>
        <end position="262"/>
    </location>
</feature>
<keyword evidence="4" id="KW-1185">Reference proteome</keyword>
<reference evidence="3 4" key="1">
    <citation type="journal article" date="2004" name="Environ. Microbiol.">
        <title>The genome of Desulfotalea psychrophila, a sulfate-reducing bacterium from permanently cold Arctic sediments.</title>
        <authorList>
            <person name="Rabus R."/>
            <person name="Ruepp A."/>
            <person name="Frickey T."/>
            <person name="Rattei T."/>
            <person name="Fartmann B."/>
            <person name="Stark M."/>
            <person name="Bauer M."/>
            <person name="Zibat A."/>
            <person name="Lombardot T."/>
            <person name="Becker I."/>
            <person name="Amann J."/>
            <person name="Gellner K."/>
            <person name="Teeling H."/>
            <person name="Leuschner W.D."/>
            <person name="Gloeckner F.-O."/>
            <person name="Lupas A.N."/>
            <person name="Amann R."/>
            <person name="Klenk H.-P."/>
        </authorList>
    </citation>
    <scope>NUCLEOTIDE SEQUENCE [LARGE SCALE GENOMIC DNA]</scope>
    <source>
        <strain evidence="4">DSM 12343 / LSv54</strain>
        <plasmid evidence="4">large</plasmid>
    </source>
</reference>
<organism evidence="3 4">
    <name type="scientific">Desulfotalea psychrophila (strain LSv54 / DSM 12343)</name>
    <dbReference type="NCBI Taxonomy" id="177439"/>
    <lineage>
        <taxon>Bacteria</taxon>
        <taxon>Pseudomonadati</taxon>
        <taxon>Thermodesulfobacteriota</taxon>
        <taxon>Desulfobulbia</taxon>
        <taxon>Desulfobulbales</taxon>
        <taxon>Desulfocapsaceae</taxon>
        <taxon>Desulfotalea</taxon>
    </lineage>
</organism>
<gene>
    <name evidence="3" type="ordered locus">DPPB57</name>
</gene>
<evidence type="ECO:0000259" key="1">
    <source>
        <dbReference type="Pfam" id="PF03432"/>
    </source>
</evidence>
<dbReference type="eggNOG" id="COG3843">
    <property type="taxonomic scope" value="Bacteria"/>
</dbReference>
<proteinExistence type="predicted"/>
<dbReference type="NCBIfam" id="NF041893">
    <property type="entry name" value="TraI_MobP_relax"/>
    <property type="match status" value="1"/>
</dbReference>
<dbReference type="Proteomes" id="UP000000602">
    <property type="component" value="Plasmid large"/>
</dbReference>
<dbReference type="AlphaFoldDB" id="Q6AIC6"/>
<protein>
    <submittedName>
        <fullName evidence="3">Related to TraI protein (Partial length)</fullName>
    </submittedName>
</protein>
<dbReference type="STRING" id="177439.DPPB57"/>
<feature type="domain" description="MobA/VirD2-like nuclease" evidence="1">
    <location>
        <begin position="31"/>
        <end position="153"/>
    </location>
</feature>
<dbReference type="InterPro" id="IPR054462">
    <property type="entry name" value="TraI_M"/>
</dbReference>
<dbReference type="KEGG" id="dps:DPPB57"/>
<evidence type="ECO:0000259" key="2">
    <source>
        <dbReference type="Pfam" id="PF22863"/>
    </source>
</evidence>
<sequence>MICKIEQAKGAKGSYRKLANYIADANNDGEKCLATWTVGGAIEDDYNLVIDEVVVTQSFNRRVQGNTYHLIISFPPEDRQKLDVEICKKIEQNFAEILGFDEHQRHCGIHDNTSNMHIAYNMIDPLTKKKNSPGWDKIKCTQLCRELEIENNLKIVGSIKEKAGEQAVNSKAQNVDAHAGKQSLLNYVLDCKEPLRDILERATTWQELQEGFSIYGLTVRLRGNGCVISAIGSVKQNHIKASSLGREFLKAFLEKKFGEFEKRAEKYETKEKYQNARTWNQFVYRMKRYFGSEMER</sequence>
<dbReference type="HOGENOM" id="CLU_060533_0_0_7"/>
<dbReference type="Pfam" id="PF22863">
    <property type="entry name" value="TraI_middle"/>
    <property type="match status" value="1"/>
</dbReference>
<dbReference type="Pfam" id="PF03432">
    <property type="entry name" value="Relaxase"/>
    <property type="match status" value="1"/>
</dbReference>